<gene>
    <name evidence="2" type="ORF">L195_g044693</name>
</gene>
<proteinExistence type="predicted"/>
<sequence>MLRSFPKKFDMKVTAIEEAKDISDMKLDELVGSLQTYEVAVNERTKKKNKSIAFVSNAEDEEQQDEMDSEDNISDAIVILGKQFNECHECEGFGHIRTEYATYLKKQKKGLTVSWSDEDDSEGEVESAKHINALTGVCTSDTESCDEELTFDELVESYKELCLKSEEVCRTLEKQKKTIA</sequence>
<evidence type="ECO:0000256" key="1">
    <source>
        <dbReference type="SAM" id="MobiDB-lite"/>
    </source>
</evidence>
<feature type="compositionally biased region" description="Acidic residues" evidence="1">
    <location>
        <begin position="58"/>
        <end position="70"/>
    </location>
</feature>
<reference evidence="2 3" key="2">
    <citation type="journal article" date="2017" name="Front. Plant Sci.">
        <title>Gene Classification and Mining of Molecular Markers Useful in Red Clover (Trifolium pratense) Breeding.</title>
        <authorList>
            <person name="Istvanek J."/>
            <person name="Dluhosova J."/>
            <person name="Dluhos P."/>
            <person name="Patkova L."/>
            <person name="Nedelnik J."/>
            <person name="Repkova J."/>
        </authorList>
    </citation>
    <scope>NUCLEOTIDE SEQUENCE [LARGE SCALE GENOMIC DNA]</scope>
    <source>
        <strain evidence="3">cv. Tatra</strain>
        <tissue evidence="2">Young leaves</tissue>
    </source>
</reference>
<name>A0A2K3MCT2_TRIPR</name>
<protein>
    <submittedName>
        <fullName evidence="2">Retrotransposon-related protein</fullName>
    </submittedName>
</protein>
<feature type="region of interest" description="Disordered" evidence="1">
    <location>
        <begin position="51"/>
        <end position="70"/>
    </location>
</feature>
<dbReference type="EMBL" id="ASHM01057117">
    <property type="protein sequence ID" value="PNX88587.1"/>
    <property type="molecule type" value="Genomic_DNA"/>
</dbReference>
<evidence type="ECO:0000313" key="2">
    <source>
        <dbReference type="EMBL" id="PNX88587.1"/>
    </source>
</evidence>
<reference evidence="2 3" key="1">
    <citation type="journal article" date="2014" name="Am. J. Bot.">
        <title>Genome assembly and annotation for red clover (Trifolium pratense; Fabaceae).</title>
        <authorList>
            <person name="Istvanek J."/>
            <person name="Jaros M."/>
            <person name="Krenek A."/>
            <person name="Repkova J."/>
        </authorList>
    </citation>
    <scope>NUCLEOTIDE SEQUENCE [LARGE SCALE GENOMIC DNA]</scope>
    <source>
        <strain evidence="3">cv. Tatra</strain>
        <tissue evidence="2">Young leaves</tissue>
    </source>
</reference>
<evidence type="ECO:0000313" key="3">
    <source>
        <dbReference type="Proteomes" id="UP000236291"/>
    </source>
</evidence>
<accession>A0A2K3MCT2</accession>
<dbReference type="AlphaFoldDB" id="A0A2K3MCT2"/>
<dbReference type="Proteomes" id="UP000236291">
    <property type="component" value="Unassembled WGS sequence"/>
</dbReference>
<comment type="caution">
    <text evidence="2">The sequence shown here is derived from an EMBL/GenBank/DDBJ whole genome shotgun (WGS) entry which is preliminary data.</text>
</comment>
<organism evidence="2 3">
    <name type="scientific">Trifolium pratense</name>
    <name type="common">Red clover</name>
    <dbReference type="NCBI Taxonomy" id="57577"/>
    <lineage>
        <taxon>Eukaryota</taxon>
        <taxon>Viridiplantae</taxon>
        <taxon>Streptophyta</taxon>
        <taxon>Embryophyta</taxon>
        <taxon>Tracheophyta</taxon>
        <taxon>Spermatophyta</taxon>
        <taxon>Magnoliopsida</taxon>
        <taxon>eudicotyledons</taxon>
        <taxon>Gunneridae</taxon>
        <taxon>Pentapetalae</taxon>
        <taxon>rosids</taxon>
        <taxon>fabids</taxon>
        <taxon>Fabales</taxon>
        <taxon>Fabaceae</taxon>
        <taxon>Papilionoideae</taxon>
        <taxon>50 kb inversion clade</taxon>
        <taxon>NPAAA clade</taxon>
        <taxon>Hologalegina</taxon>
        <taxon>IRL clade</taxon>
        <taxon>Trifolieae</taxon>
        <taxon>Trifolium</taxon>
    </lineage>
</organism>